<organism evidence="3 4">
    <name type="scientific">Saccharopolyspora erythraea</name>
    <name type="common">Streptomyces erythraeus</name>
    <dbReference type="NCBI Taxonomy" id="1836"/>
    <lineage>
        <taxon>Bacteria</taxon>
        <taxon>Bacillati</taxon>
        <taxon>Actinomycetota</taxon>
        <taxon>Actinomycetes</taxon>
        <taxon>Pseudonocardiales</taxon>
        <taxon>Pseudonocardiaceae</taxon>
        <taxon>Saccharopolyspora</taxon>
    </lineage>
</organism>
<sequence>MRDALSGPDGTQPLAPPPTYPDVLGGGEIVRSHIRPAQPVAPPRLTEHERAAAVRPRRAARHPAKQTEVRVEPASDQRAGGVAGKVVGCLTMLVVLGGIALGVVHRLLVEYGILGP</sequence>
<feature type="compositionally biased region" description="Basic residues" evidence="1">
    <location>
        <begin position="55"/>
        <end position="64"/>
    </location>
</feature>
<keyword evidence="2" id="KW-0472">Membrane</keyword>
<evidence type="ECO:0000256" key="2">
    <source>
        <dbReference type="SAM" id="Phobius"/>
    </source>
</evidence>
<comment type="caution">
    <text evidence="3">The sequence shown here is derived from an EMBL/GenBank/DDBJ whole genome shotgun (WGS) entry which is preliminary data.</text>
</comment>
<feature type="compositionally biased region" description="Basic and acidic residues" evidence="1">
    <location>
        <begin position="65"/>
        <end position="75"/>
    </location>
</feature>
<dbReference type="EMBL" id="BAAAGS010000040">
    <property type="protein sequence ID" value="GAA0545851.1"/>
    <property type="molecule type" value="Genomic_DNA"/>
</dbReference>
<feature type="transmembrane region" description="Helical" evidence="2">
    <location>
        <begin position="86"/>
        <end position="108"/>
    </location>
</feature>
<feature type="region of interest" description="Disordered" evidence="1">
    <location>
        <begin position="1"/>
        <end position="77"/>
    </location>
</feature>
<keyword evidence="2" id="KW-0812">Transmembrane</keyword>
<evidence type="ECO:0000313" key="3">
    <source>
        <dbReference type="EMBL" id="GAA0545851.1"/>
    </source>
</evidence>
<evidence type="ECO:0000313" key="4">
    <source>
        <dbReference type="Proteomes" id="UP001500729"/>
    </source>
</evidence>
<keyword evidence="4" id="KW-1185">Reference proteome</keyword>
<dbReference type="Proteomes" id="UP001500729">
    <property type="component" value="Unassembled WGS sequence"/>
</dbReference>
<gene>
    <name evidence="3" type="ORF">GCM10009533_50930</name>
</gene>
<proteinExistence type="predicted"/>
<reference evidence="3 4" key="1">
    <citation type="journal article" date="2019" name="Int. J. Syst. Evol. Microbiol.">
        <title>The Global Catalogue of Microorganisms (GCM) 10K type strain sequencing project: providing services to taxonomists for standard genome sequencing and annotation.</title>
        <authorList>
            <consortium name="The Broad Institute Genomics Platform"/>
            <consortium name="The Broad Institute Genome Sequencing Center for Infectious Disease"/>
            <person name="Wu L."/>
            <person name="Ma J."/>
        </authorList>
    </citation>
    <scope>NUCLEOTIDE SEQUENCE [LARGE SCALE GENOMIC DNA]</scope>
    <source>
        <strain evidence="3 4">JCM 10303</strain>
    </source>
</reference>
<dbReference type="RefSeq" id="WP_009946466.1">
    <property type="nucleotide sequence ID" value="NZ_BAAAGS010000040.1"/>
</dbReference>
<keyword evidence="2" id="KW-1133">Transmembrane helix</keyword>
<name>A0ABN1DKB8_SACER</name>
<evidence type="ECO:0000256" key="1">
    <source>
        <dbReference type="SAM" id="MobiDB-lite"/>
    </source>
</evidence>
<protein>
    <submittedName>
        <fullName evidence="3">Uncharacterized protein</fullName>
    </submittedName>
</protein>
<accession>A0ABN1DKB8</accession>